<evidence type="ECO:0000313" key="12">
    <source>
        <dbReference type="Proteomes" id="UP000094455"/>
    </source>
</evidence>
<comment type="similarity">
    <text evidence="2 8">Belongs to the CSM3 family.</text>
</comment>
<evidence type="ECO:0000256" key="8">
    <source>
        <dbReference type="RuleBase" id="RU366049"/>
    </source>
</evidence>
<feature type="compositionally biased region" description="Acidic residues" evidence="9">
    <location>
        <begin position="344"/>
        <end position="360"/>
    </location>
</feature>
<evidence type="ECO:0000259" key="10">
    <source>
        <dbReference type="Pfam" id="PF07962"/>
    </source>
</evidence>
<dbReference type="GO" id="GO:0031298">
    <property type="term" value="C:replication fork protection complex"/>
    <property type="evidence" value="ECO:0007669"/>
    <property type="project" value="TreeGrafter"/>
</dbReference>
<dbReference type="GeneID" id="30176598"/>
<feature type="region of interest" description="Disordered" evidence="9">
    <location>
        <begin position="231"/>
        <end position="256"/>
    </location>
</feature>
<feature type="domain" description="Chromosome segregation in meiosis protein 3" evidence="10">
    <location>
        <begin position="48"/>
        <end position="153"/>
    </location>
</feature>
<dbReference type="GO" id="GO:0043111">
    <property type="term" value="P:replication fork arrest"/>
    <property type="evidence" value="ECO:0007669"/>
    <property type="project" value="TreeGrafter"/>
</dbReference>
<organism evidence="11 12">
    <name type="scientific">Pichia membranifaciens NRRL Y-2026</name>
    <dbReference type="NCBI Taxonomy" id="763406"/>
    <lineage>
        <taxon>Eukaryota</taxon>
        <taxon>Fungi</taxon>
        <taxon>Dikarya</taxon>
        <taxon>Ascomycota</taxon>
        <taxon>Saccharomycotina</taxon>
        <taxon>Pichiomycetes</taxon>
        <taxon>Pichiales</taxon>
        <taxon>Pichiaceae</taxon>
        <taxon>Pichia</taxon>
    </lineage>
</organism>
<keyword evidence="5" id="KW-0236">DNA replication inhibitor</keyword>
<evidence type="ECO:0000256" key="7">
    <source>
        <dbReference type="ARBA" id="ARBA00023306"/>
    </source>
</evidence>
<dbReference type="GO" id="GO:0006974">
    <property type="term" value="P:DNA damage response"/>
    <property type="evidence" value="ECO:0007669"/>
    <property type="project" value="UniProtKB-KW"/>
</dbReference>
<evidence type="ECO:0000256" key="9">
    <source>
        <dbReference type="SAM" id="MobiDB-lite"/>
    </source>
</evidence>
<dbReference type="OrthoDB" id="3998038at2759"/>
<gene>
    <name evidence="11" type="ORF">PICMEDRAFT_12305</name>
</gene>
<keyword evidence="4 8" id="KW-0227">DNA damage</keyword>
<feature type="region of interest" description="Disordered" evidence="9">
    <location>
        <begin position="289"/>
        <end position="360"/>
    </location>
</feature>
<dbReference type="InterPro" id="IPR040038">
    <property type="entry name" value="TIPIN/Csm3/Swi3"/>
</dbReference>
<dbReference type="EMBL" id="KV454004">
    <property type="protein sequence ID" value="ODQ45859.1"/>
    <property type="molecule type" value="Genomic_DNA"/>
</dbReference>
<dbReference type="RefSeq" id="XP_019016972.1">
    <property type="nucleotide sequence ID" value="XM_019159911.1"/>
</dbReference>
<dbReference type="GO" id="GO:0031297">
    <property type="term" value="P:replication fork processing"/>
    <property type="evidence" value="ECO:0007669"/>
    <property type="project" value="UniProtKB-UniRule"/>
</dbReference>
<feature type="region of interest" description="Disordered" evidence="9">
    <location>
        <begin position="200"/>
        <end position="219"/>
    </location>
</feature>
<comment type="subcellular location">
    <subcellularLocation>
        <location evidence="1 8">Nucleus</location>
    </subcellularLocation>
</comment>
<dbReference type="GO" id="GO:0003677">
    <property type="term" value="F:DNA binding"/>
    <property type="evidence" value="ECO:0007669"/>
    <property type="project" value="TreeGrafter"/>
</dbReference>
<evidence type="ECO:0000256" key="6">
    <source>
        <dbReference type="ARBA" id="ARBA00023242"/>
    </source>
</evidence>
<evidence type="ECO:0000256" key="3">
    <source>
        <dbReference type="ARBA" id="ARBA00011217"/>
    </source>
</evidence>
<evidence type="ECO:0000256" key="4">
    <source>
        <dbReference type="ARBA" id="ARBA00022763"/>
    </source>
</evidence>
<evidence type="ECO:0000256" key="5">
    <source>
        <dbReference type="ARBA" id="ARBA00022880"/>
    </source>
</evidence>
<dbReference type="PANTHER" id="PTHR13220:SF11">
    <property type="entry name" value="TIMELESS-INTERACTING PROTEIN"/>
    <property type="match status" value="1"/>
</dbReference>
<proteinExistence type="inferred from homology"/>
<accession>A0A1E3NIA0</accession>
<evidence type="ECO:0000256" key="1">
    <source>
        <dbReference type="ARBA" id="ARBA00004123"/>
    </source>
</evidence>
<comment type="function">
    <text evidence="8">Plays an important role in the control of DNA replication and the maintenance of replication fork stability.</text>
</comment>
<keyword evidence="7 8" id="KW-0131">Cell cycle</keyword>
<evidence type="ECO:0000256" key="2">
    <source>
        <dbReference type="ARBA" id="ARBA00006075"/>
    </source>
</evidence>
<dbReference type="GO" id="GO:0000076">
    <property type="term" value="P:DNA replication checkpoint signaling"/>
    <property type="evidence" value="ECO:0007669"/>
    <property type="project" value="UniProtKB-UniRule"/>
</dbReference>
<reference evidence="11 12" key="1">
    <citation type="journal article" date="2016" name="Proc. Natl. Acad. Sci. U.S.A.">
        <title>Comparative genomics of biotechnologically important yeasts.</title>
        <authorList>
            <person name="Riley R."/>
            <person name="Haridas S."/>
            <person name="Wolfe K.H."/>
            <person name="Lopes M.R."/>
            <person name="Hittinger C.T."/>
            <person name="Goeker M."/>
            <person name="Salamov A.A."/>
            <person name="Wisecaver J.H."/>
            <person name="Long T.M."/>
            <person name="Calvey C.H."/>
            <person name="Aerts A.L."/>
            <person name="Barry K.W."/>
            <person name="Choi C."/>
            <person name="Clum A."/>
            <person name="Coughlan A.Y."/>
            <person name="Deshpande S."/>
            <person name="Douglass A.P."/>
            <person name="Hanson S.J."/>
            <person name="Klenk H.-P."/>
            <person name="LaButti K.M."/>
            <person name="Lapidus A."/>
            <person name="Lindquist E.A."/>
            <person name="Lipzen A.M."/>
            <person name="Meier-Kolthoff J.P."/>
            <person name="Ohm R.A."/>
            <person name="Otillar R.P."/>
            <person name="Pangilinan J.L."/>
            <person name="Peng Y."/>
            <person name="Rokas A."/>
            <person name="Rosa C.A."/>
            <person name="Scheuner C."/>
            <person name="Sibirny A.A."/>
            <person name="Slot J.C."/>
            <person name="Stielow J.B."/>
            <person name="Sun H."/>
            <person name="Kurtzman C.P."/>
            <person name="Blackwell M."/>
            <person name="Grigoriev I.V."/>
            <person name="Jeffries T.W."/>
        </authorList>
    </citation>
    <scope>NUCLEOTIDE SEQUENCE [LARGE SCALE GENOMIC DNA]</scope>
    <source>
        <strain evidence="11 12">NRRL Y-2026</strain>
    </source>
</reference>
<dbReference type="PANTHER" id="PTHR13220">
    <property type="entry name" value="TIMELESS INTERACTING-RELATED"/>
    <property type="match status" value="1"/>
</dbReference>
<dbReference type="AlphaFoldDB" id="A0A1E3NIA0"/>
<evidence type="ECO:0000313" key="11">
    <source>
        <dbReference type="EMBL" id="ODQ45859.1"/>
    </source>
</evidence>
<dbReference type="STRING" id="763406.A0A1E3NIA0"/>
<feature type="compositionally biased region" description="Polar residues" evidence="9">
    <location>
        <begin position="231"/>
        <end position="246"/>
    </location>
</feature>
<dbReference type="InterPro" id="IPR012923">
    <property type="entry name" value="Csm3"/>
</dbReference>
<dbReference type="Pfam" id="PF07962">
    <property type="entry name" value="Swi3"/>
    <property type="match status" value="1"/>
</dbReference>
<feature type="compositionally biased region" description="Acidic residues" evidence="9">
    <location>
        <begin position="294"/>
        <end position="305"/>
    </location>
</feature>
<sequence length="360" mass="39415">MSATDRLSNDAILGLDLDADLGLDPTTSGIVQPSAAAQASRPKKRGDKLTSDILLSGKGIPKLLDTFRRFKFAKRPKSDVLSSIHSSRSTLLHSGSARYGDDHHYKNLQRILAIYQAFGHTLSPHLKFDRFIGNLARGVDDTYTKAWVRDQVREEMRAKMEKRTAIDAAADTSTSRADLLPHQEEVPAEHEDEEQWPELFGGQAKEPSPSQNGPDSYSRLEDDAAISQIKQTPMFSTFLRTSSQPIPSDEEDEDHSELAMLDAAARNGEAGMTAGEMDAFDALTAAETGLEGLLSDDEDDNDEPNADSVPVPGQFSQYLARPESSQQPQTQTQTLVTSNTPAFSDDDFSDDDDDDAALLL</sequence>
<dbReference type="Proteomes" id="UP000094455">
    <property type="component" value="Unassembled WGS sequence"/>
</dbReference>
<keyword evidence="6 8" id="KW-0539">Nucleus</keyword>
<protein>
    <recommendedName>
        <fullName evidence="8">Chromosome segregation in meiosis protein</fullName>
    </recommendedName>
</protein>
<name>A0A1E3NIA0_9ASCO</name>
<keyword evidence="12" id="KW-1185">Reference proteome</keyword>
<comment type="subunit">
    <text evidence="3">Component of the fork protection complex (FPC) consisting of TOF1 and CSM3.</text>
</comment>